<dbReference type="PANTHER" id="PTHR28674:SF1">
    <property type="entry name" value="NOP PROTEIN CHAPERONE 1"/>
    <property type="match status" value="1"/>
</dbReference>
<protein>
    <submittedName>
        <fullName evidence="2">Uncharacterized protein</fullName>
    </submittedName>
</protein>
<dbReference type="GO" id="GO:0062064">
    <property type="term" value="F:box C/D methylation guide snoRNP complex binding"/>
    <property type="evidence" value="ECO:0007669"/>
    <property type="project" value="TreeGrafter"/>
</dbReference>
<comment type="caution">
    <text evidence="2">The sequence shown here is derived from an EMBL/GenBank/DDBJ whole genome shotgun (WGS) entry which is preliminary data.</text>
</comment>
<feature type="region of interest" description="Disordered" evidence="1">
    <location>
        <begin position="1"/>
        <end position="24"/>
    </location>
</feature>
<feature type="region of interest" description="Disordered" evidence="1">
    <location>
        <begin position="142"/>
        <end position="190"/>
    </location>
</feature>
<accession>A0A9W8B5K1</accession>
<feature type="compositionally biased region" description="Polar residues" evidence="1">
    <location>
        <begin position="1"/>
        <end position="10"/>
    </location>
</feature>
<feature type="region of interest" description="Disordered" evidence="1">
    <location>
        <begin position="37"/>
        <end position="73"/>
    </location>
</feature>
<dbReference type="Pfam" id="PF15370">
    <property type="entry name" value="NOPCHAP1"/>
    <property type="match status" value="1"/>
</dbReference>
<evidence type="ECO:0000256" key="1">
    <source>
        <dbReference type="SAM" id="MobiDB-lite"/>
    </source>
</evidence>
<dbReference type="GO" id="GO:0000492">
    <property type="term" value="P:box C/D snoRNP assembly"/>
    <property type="evidence" value="ECO:0007669"/>
    <property type="project" value="InterPro"/>
</dbReference>
<sequence>MARQPTTEANEPSRPFLEFDQDSASGSPLLAKRLVVTPKADALDGDKPGPTSPGLVPEDLPPAQPLTQGPPRSLEELRQSFQRDQSSGLLGRLKHFIPELKAANFELERRTSDNPLALNMEHIDSEDEHYVEMNLGLGVFDKRDAEGGDDGEVDISTDKVLNPSGTKPSIRVVDSQRNSPTSNDQALQEQ</sequence>
<keyword evidence="3" id="KW-1185">Reference proteome</keyword>
<organism evidence="2 3">
    <name type="scientific">Dimargaris verticillata</name>
    <dbReference type="NCBI Taxonomy" id="2761393"/>
    <lineage>
        <taxon>Eukaryota</taxon>
        <taxon>Fungi</taxon>
        <taxon>Fungi incertae sedis</taxon>
        <taxon>Zoopagomycota</taxon>
        <taxon>Kickxellomycotina</taxon>
        <taxon>Dimargaritomycetes</taxon>
        <taxon>Dimargaritales</taxon>
        <taxon>Dimargaritaceae</taxon>
        <taxon>Dimargaris</taxon>
    </lineage>
</organism>
<dbReference type="Proteomes" id="UP001151582">
    <property type="component" value="Unassembled WGS sequence"/>
</dbReference>
<dbReference type="EMBL" id="JANBQB010000007">
    <property type="protein sequence ID" value="KAJ1984993.1"/>
    <property type="molecule type" value="Genomic_DNA"/>
</dbReference>
<dbReference type="AlphaFoldDB" id="A0A9W8B5K1"/>
<dbReference type="OrthoDB" id="1112980at2759"/>
<gene>
    <name evidence="2" type="ORF">H4R34_000337</name>
</gene>
<dbReference type="InterPro" id="IPR027921">
    <property type="entry name" value="NOPCHAP1"/>
</dbReference>
<dbReference type="PANTHER" id="PTHR28674">
    <property type="entry name" value="SIMILAR TO DNA SEGMENT, CHR 10, WAYNE STATE UNIVERSITY 102,-EXPRESSED"/>
    <property type="match status" value="1"/>
</dbReference>
<reference evidence="2" key="1">
    <citation type="submission" date="2022-07" db="EMBL/GenBank/DDBJ databases">
        <title>Phylogenomic reconstructions and comparative analyses of Kickxellomycotina fungi.</title>
        <authorList>
            <person name="Reynolds N.K."/>
            <person name="Stajich J.E."/>
            <person name="Barry K."/>
            <person name="Grigoriev I.V."/>
            <person name="Crous P."/>
            <person name="Smith M.E."/>
        </authorList>
    </citation>
    <scope>NUCLEOTIDE SEQUENCE</scope>
    <source>
        <strain evidence="2">RSA 567</strain>
    </source>
</reference>
<evidence type="ECO:0000313" key="3">
    <source>
        <dbReference type="Proteomes" id="UP001151582"/>
    </source>
</evidence>
<feature type="compositionally biased region" description="Polar residues" evidence="1">
    <location>
        <begin position="175"/>
        <end position="190"/>
    </location>
</feature>
<proteinExistence type="predicted"/>
<name>A0A9W8B5K1_9FUNG</name>
<evidence type="ECO:0000313" key="2">
    <source>
        <dbReference type="EMBL" id="KAJ1984993.1"/>
    </source>
</evidence>